<keyword evidence="3" id="KW-1185">Reference proteome</keyword>
<organism evidence="2 3">
    <name type="scientific">Hymenobacter citatus</name>
    <dbReference type="NCBI Taxonomy" id="2763506"/>
    <lineage>
        <taxon>Bacteria</taxon>
        <taxon>Pseudomonadati</taxon>
        <taxon>Bacteroidota</taxon>
        <taxon>Cytophagia</taxon>
        <taxon>Cytophagales</taxon>
        <taxon>Hymenobacteraceae</taxon>
        <taxon>Hymenobacter</taxon>
    </lineage>
</organism>
<dbReference type="PROSITE" id="PS51257">
    <property type="entry name" value="PROKAR_LIPOPROTEIN"/>
    <property type="match status" value="1"/>
</dbReference>
<evidence type="ECO:0000256" key="1">
    <source>
        <dbReference type="SAM" id="SignalP"/>
    </source>
</evidence>
<gene>
    <name evidence="2" type="ORF">H8B15_20315</name>
</gene>
<evidence type="ECO:0000313" key="2">
    <source>
        <dbReference type="EMBL" id="MBC6613277.1"/>
    </source>
</evidence>
<proteinExistence type="predicted"/>
<feature type="signal peptide" evidence="1">
    <location>
        <begin position="1"/>
        <end position="25"/>
    </location>
</feature>
<keyword evidence="1" id="KW-0732">Signal</keyword>
<dbReference type="Pfam" id="PF08309">
    <property type="entry name" value="LVIVD"/>
    <property type="match status" value="2"/>
</dbReference>
<protein>
    <recommendedName>
        <fullName evidence="4">LVIVD repeat-containing protein</fullName>
    </recommendedName>
</protein>
<comment type="caution">
    <text evidence="2">The sequence shown here is derived from an EMBL/GenBank/DDBJ whole genome shotgun (WGS) entry which is preliminary data.</text>
</comment>
<dbReference type="InterPro" id="IPR013211">
    <property type="entry name" value="LVIVD"/>
</dbReference>
<evidence type="ECO:0008006" key="4">
    <source>
        <dbReference type="Google" id="ProtNLM"/>
    </source>
</evidence>
<dbReference type="EMBL" id="JACSCY010000027">
    <property type="protein sequence ID" value="MBC6613277.1"/>
    <property type="molecule type" value="Genomic_DNA"/>
</dbReference>
<sequence>MLQTYTRWLSCLLLSGLLACSSADKEEPQPSITDTMWSNSAYGYCPQLMTRTALEESVTVLPARAMHKTGKIYLWGKYIFVNELYEGLHIIDNQDPSHPKALGFLRVPGNIDLAIQNNYLYVDNGPDLVTLDVSNVQAPRITSRVRNAFRELLPPMGYLAANCATNRPENTVVVGWQHVSIPAPGTNTPPTSWGWWGRDVFFNSPNASAAAPGNLTGKSGSLARFTILNQTLYTVDNQSLRLFDLRTPASPVAGAKLELAFGVETIFPYDHYLFLGTQRGMYIFDAATPQAPRQVSYYQHVVSCDPVVVDGKYAYVTLRSGQFCGGGPNQLQVIDLTSLDKPRLAQTYPMTGPQGLGVDNGQLFVCDSDGLKTFSTQQTPQLTLQEHFQVKVTDVIPHAGLLLAIGADGLYQYRYTGTKLEQLSLLPITPLP</sequence>
<evidence type="ECO:0000313" key="3">
    <source>
        <dbReference type="Proteomes" id="UP000622017"/>
    </source>
</evidence>
<feature type="chain" id="PRO_5046855363" description="LVIVD repeat-containing protein" evidence="1">
    <location>
        <begin position="26"/>
        <end position="432"/>
    </location>
</feature>
<accession>A0ABR7MQB1</accession>
<dbReference type="SUPFAM" id="SSF82171">
    <property type="entry name" value="DPP6 N-terminal domain-like"/>
    <property type="match status" value="1"/>
</dbReference>
<name>A0ABR7MQB1_9BACT</name>
<reference evidence="2 3" key="1">
    <citation type="submission" date="2020-08" db="EMBL/GenBank/DDBJ databases">
        <title>Hymenobacter sp.</title>
        <authorList>
            <person name="Kim M.K."/>
        </authorList>
    </citation>
    <scope>NUCLEOTIDE SEQUENCE [LARGE SCALE GENOMIC DNA]</scope>
    <source>
        <strain evidence="2 3">BT507</strain>
    </source>
</reference>
<dbReference type="Proteomes" id="UP000622017">
    <property type="component" value="Unassembled WGS sequence"/>
</dbReference>
<dbReference type="RefSeq" id="WP_187321479.1">
    <property type="nucleotide sequence ID" value="NZ_JACSCY010000027.1"/>
</dbReference>